<dbReference type="EMBL" id="LVJN01000016">
    <property type="protein sequence ID" value="OSM06101.1"/>
    <property type="molecule type" value="Genomic_DNA"/>
</dbReference>
<proteinExistence type="inferred from homology"/>
<organism evidence="11 12">
    <name type="scientific">Magnetofaba australis IT-1</name>
    <dbReference type="NCBI Taxonomy" id="1434232"/>
    <lineage>
        <taxon>Bacteria</taxon>
        <taxon>Pseudomonadati</taxon>
        <taxon>Pseudomonadota</taxon>
        <taxon>Magnetococcia</taxon>
        <taxon>Magnetococcales</taxon>
        <taxon>Magnetococcaceae</taxon>
        <taxon>Magnetofaba</taxon>
    </lineage>
</organism>
<dbReference type="NCBIfam" id="TIGR02492">
    <property type="entry name" value="flgK_ends"/>
    <property type="match status" value="1"/>
</dbReference>
<evidence type="ECO:0000256" key="2">
    <source>
        <dbReference type="ARBA" id="ARBA00004613"/>
    </source>
</evidence>
<dbReference type="PROSITE" id="PS00588">
    <property type="entry name" value="FLAGELLA_BB_ROD"/>
    <property type="match status" value="1"/>
</dbReference>
<comment type="subcellular location">
    <subcellularLocation>
        <location evidence="1 7">Bacterial flagellum</location>
    </subcellularLocation>
    <subcellularLocation>
        <location evidence="2 7">Secreted</location>
    </subcellularLocation>
</comment>
<dbReference type="PRINTS" id="PR01005">
    <property type="entry name" value="FLGHOOKAP1"/>
</dbReference>
<evidence type="ECO:0000313" key="11">
    <source>
        <dbReference type="EMBL" id="OSM06101.1"/>
    </source>
</evidence>
<evidence type="ECO:0000259" key="9">
    <source>
        <dbReference type="Pfam" id="PF06429"/>
    </source>
</evidence>
<feature type="domain" description="Flagellar basal body rod protein N-terminal" evidence="8">
    <location>
        <begin position="9"/>
        <end position="36"/>
    </location>
</feature>
<dbReference type="GO" id="GO:0009425">
    <property type="term" value="C:bacterial-type flagellum basal body"/>
    <property type="evidence" value="ECO:0007669"/>
    <property type="project" value="UniProtKB-SubCell"/>
</dbReference>
<dbReference type="OrthoDB" id="7181295at2"/>
<dbReference type="GO" id="GO:0005576">
    <property type="term" value="C:extracellular region"/>
    <property type="evidence" value="ECO:0007669"/>
    <property type="project" value="UniProtKB-SubCell"/>
</dbReference>
<feature type="domain" description="Flagellar basal-body/hook protein C-terminal" evidence="9">
    <location>
        <begin position="539"/>
        <end position="578"/>
    </location>
</feature>
<dbReference type="GO" id="GO:0044780">
    <property type="term" value="P:bacterial-type flagellum assembly"/>
    <property type="evidence" value="ECO:0007669"/>
    <property type="project" value="InterPro"/>
</dbReference>
<comment type="similarity">
    <text evidence="3 7">Belongs to the flagella basal body rod proteins family.</text>
</comment>
<dbReference type="GO" id="GO:0005198">
    <property type="term" value="F:structural molecule activity"/>
    <property type="evidence" value="ECO:0007669"/>
    <property type="project" value="UniProtKB-UniRule"/>
</dbReference>
<evidence type="ECO:0000313" key="12">
    <source>
        <dbReference type="Proteomes" id="UP000194003"/>
    </source>
</evidence>
<keyword evidence="5 7" id="KW-0964">Secreted</keyword>
<evidence type="ECO:0000256" key="3">
    <source>
        <dbReference type="ARBA" id="ARBA00009677"/>
    </source>
</evidence>
<dbReference type="Pfam" id="PF00460">
    <property type="entry name" value="Flg_bb_rod"/>
    <property type="match status" value="1"/>
</dbReference>
<evidence type="ECO:0000256" key="5">
    <source>
        <dbReference type="ARBA" id="ARBA00022525"/>
    </source>
</evidence>
<keyword evidence="12" id="KW-1185">Reference proteome</keyword>
<dbReference type="PANTHER" id="PTHR30033:SF1">
    <property type="entry name" value="FLAGELLAR HOOK-ASSOCIATED PROTEIN 1"/>
    <property type="match status" value="1"/>
</dbReference>
<dbReference type="STRING" id="1434232.MAIT1_01055"/>
<dbReference type="InterPro" id="IPR001444">
    <property type="entry name" value="Flag_bb_rod_N"/>
</dbReference>
<evidence type="ECO:0000259" key="8">
    <source>
        <dbReference type="Pfam" id="PF00460"/>
    </source>
</evidence>
<comment type="caution">
    <text evidence="11">The sequence shown here is derived from an EMBL/GenBank/DDBJ whole genome shotgun (WGS) entry which is preliminary data.</text>
</comment>
<keyword evidence="11" id="KW-0966">Cell projection</keyword>
<dbReference type="InterPro" id="IPR002371">
    <property type="entry name" value="FlgK"/>
</dbReference>
<feature type="domain" description="Flagellar hook-associated protein FlgK helical" evidence="10">
    <location>
        <begin position="97"/>
        <end position="318"/>
    </location>
</feature>
<keyword evidence="6 7" id="KW-0975">Bacterial flagellum</keyword>
<name>A0A1Y2K9S3_9PROT</name>
<accession>A0A1Y2K9S3</accession>
<dbReference type="InterPro" id="IPR019776">
    <property type="entry name" value="Flagellar_basal_body_rod_CS"/>
</dbReference>
<dbReference type="Proteomes" id="UP000194003">
    <property type="component" value="Unassembled WGS sequence"/>
</dbReference>
<evidence type="ECO:0000256" key="6">
    <source>
        <dbReference type="ARBA" id="ARBA00023143"/>
    </source>
</evidence>
<evidence type="ECO:0000256" key="1">
    <source>
        <dbReference type="ARBA" id="ARBA00004365"/>
    </source>
</evidence>
<dbReference type="GO" id="GO:0009424">
    <property type="term" value="C:bacterial-type flagellum hook"/>
    <property type="evidence" value="ECO:0007669"/>
    <property type="project" value="UniProtKB-UniRule"/>
</dbReference>
<gene>
    <name evidence="7" type="primary">flgK</name>
    <name evidence="11" type="ORF">MAIT1_01055</name>
</gene>
<evidence type="ECO:0000256" key="4">
    <source>
        <dbReference type="ARBA" id="ARBA00016244"/>
    </source>
</evidence>
<dbReference type="Pfam" id="PF06429">
    <property type="entry name" value="Flg_bbr_C"/>
    <property type="match status" value="1"/>
</dbReference>
<evidence type="ECO:0000259" key="10">
    <source>
        <dbReference type="Pfam" id="PF22638"/>
    </source>
</evidence>
<dbReference type="PANTHER" id="PTHR30033">
    <property type="entry name" value="FLAGELLAR HOOK-ASSOCIATED PROTEIN 1"/>
    <property type="match status" value="1"/>
</dbReference>
<sequence>MSINGLLNVSKLGLFANQSALQAVSNNISNVNTPGYSRQTIALTAEPGARGSALAQAGSGVRIADVTRSVDTLVENRLQLGTSELGRLEARNRYLTLVEDVFNELDGDGLSTRLEEFFSEANNLADNPTNAAGRASVVGNGRQLAQYVNNMADSLGSIAMPIDEEINEMLANINNKLANLRDVDHSILLREQSPNEALDLKDTRQQLVLELSQLIDVQVLENGDGTLNIQTASGELLLDHDFSATLSRGALDTATGFNSITINGKSGDISGSLTSGELAGLLEVRDQIINGTDGVSTQLESIVDELRFQINAAAAQSVGPSLYTSQTGAFDLGTQLDTAVDSLATNLTNPPPPDMSRIVDGTITLAYGAGPDGLTAETVTITAGMTINEIVTALNDSTAVDASISNNRVVITSTDGYGVVSDTSNAMAALGIGVIFTGQDAADMGVSDTLTGDYRQLPVARLQSDGNGGYTFDDANNDGALAIADVRDMSVTLFGESRTISGHYASVVGQIGAEQQRNEESLSSQQAAQDFMQNVRDSISGISLEEELTDLMRFQRAFQASSKMVSTADSLFDSLLNMV</sequence>
<protein>
    <recommendedName>
        <fullName evidence="4 7">Flagellar hook-associated protein 1</fullName>
        <shortName evidence="7">HAP1</shortName>
    </recommendedName>
</protein>
<keyword evidence="11" id="KW-0969">Cilium</keyword>
<dbReference type="Pfam" id="PF22638">
    <property type="entry name" value="FlgK_D1"/>
    <property type="match status" value="1"/>
</dbReference>
<reference evidence="11 12" key="1">
    <citation type="journal article" date="2016" name="BMC Genomics">
        <title>Combined genomic and structural analyses of a cultured magnetotactic bacterium reveals its niche adaptation to a dynamic environment.</title>
        <authorList>
            <person name="Araujo A.C."/>
            <person name="Morillo V."/>
            <person name="Cypriano J."/>
            <person name="Teixeira L.C."/>
            <person name="Leao P."/>
            <person name="Lyra S."/>
            <person name="Almeida L.G."/>
            <person name="Bazylinski D.A."/>
            <person name="Vasconcellos A.T."/>
            <person name="Abreu F."/>
            <person name="Lins U."/>
        </authorList>
    </citation>
    <scope>NUCLEOTIDE SEQUENCE [LARGE SCALE GENOMIC DNA]</scope>
    <source>
        <strain evidence="11 12">IT-1</strain>
    </source>
</reference>
<dbReference type="RefSeq" id="WP_158089324.1">
    <property type="nucleotide sequence ID" value="NZ_LVJN01000016.1"/>
</dbReference>
<dbReference type="AlphaFoldDB" id="A0A1Y2K9S3"/>
<dbReference type="SUPFAM" id="SSF64518">
    <property type="entry name" value="Phase 1 flagellin"/>
    <property type="match status" value="1"/>
</dbReference>
<keyword evidence="11" id="KW-0282">Flagellum</keyword>
<dbReference type="InterPro" id="IPR010930">
    <property type="entry name" value="Flg_bb/hook_C_dom"/>
</dbReference>
<evidence type="ECO:0000256" key="7">
    <source>
        <dbReference type="RuleBase" id="RU362065"/>
    </source>
</evidence>
<dbReference type="InterPro" id="IPR053927">
    <property type="entry name" value="FlgK_helical"/>
</dbReference>